<organism evidence="1 2">
    <name type="scientific">Neonectria magnoliae</name>
    <dbReference type="NCBI Taxonomy" id="2732573"/>
    <lineage>
        <taxon>Eukaryota</taxon>
        <taxon>Fungi</taxon>
        <taxon>Dikarya</taxon>
        <taxon>Ascomycota</taxon>
        <taxon>Pezizomycotina</taxon>
        <taxon>Sordariomycetes</taxon>
        <taxon>Hypocreomycetidae</taxon>
        <taxon>Hypocreales</taxon>
        <taxon>Nectriaceae</taxon>
        <taxon>Neonectria</taxon>
    </lineage>
</organism>
<gene>
    <name evidence="1" type="ORF">QQZ08_010107</name>
</gene>
<dbReference type="Gene3D" id="3.80.10.10">
    <property type="entry name" value="Ribonuclease Inhibitor"/>
    <property type="match status" value="1"/>
</dbReference>
<evidence type="ECO:0000313" key="2">
    <source>
        <dbReference type="Proteomes" id="UP001498421"/>
    </source>
</evidence>
<comment type="caution">
    <text evidence="1">The sequence shown here is derived from an EMBL/GenBank/DDBJ whole genome shotgun (WGS) entry which is preliminary data.</text>
</comment>
<evidence type="ECO:0008006" key="3">
    <source>
        <dbReference type="Google" id="ProtNLM"/>
    </source>
</evidence>
<accession>A0ABR1HIT2</accession>
<reference evidence="1 2" key="1">
    <citation type="journal article" date="2025" name="Microbiol. Resour. Announc.">
        <title>Draft genome sequences for Neonectria magnoliae and Neonectria punicea, canker pathogens of Liriodendron tulipifera and Acer saccharum in West Virginia.</title>
        <authorList>
            <person name="Petronek H.M."/>
            <person name="Kasson M.T."/>
            <person name="Metheny A.M."/>
            <person name="Stauder C.M."/>
            <person name="Lovett B."/>
            <person name="Lynch S.C."/>
            <person name="Garnas J.R."/>
            <person name="Kasson L.R."/>
            <person name="Stajich J.E."/>
        </authorList>
    </citation>
    <scope>NUCLEOTIDE SEQUENCE [LARGE SCALE GENOMIC DNA]</scope>
    <source>
        <strain evidence="1 2">NRRL 64651</strain>
    </source>
</reference>
<name>A0ABR1HIT2_9HYPO</name>
<dbReference type="InterPro" id="IPR032675">
    <property type="entry name" value="LRR_dom_sf"/>
</dbReference>
<keyword evidence="2" id="KW-1185">Reference proteome</keyword>
<proteinExistence type="predicted"/>
<sequence length="484" mass="54229">MPPTFKALLSRHFFKNRREQRLVRVSIATREPVPLDHARPSVAQLPDPIIRRILTFLHDIRREDLQTIASLSSSLYEQVRCVQHSYVHCDLDKNEHVLDRLHLIGRLGQFPAIRTLKVSGRKCEKGQEESNEILARLAVVMPAMTGLRDLAWEVGCTGPDDRKRATVMPLSTSILAALPLGLRLRTSVFYNESTFLHRLASSQSLYTLSVEVTFVDEQDCVETMRALKTVLLSCPNLTRLPMIDVWSKEVRTAALATASDLVHLSKSLPHLEHLALDITRDDETQEWLYAVLDAIAAFPCLRTVELWFPLDMKPPAPSPPFTASSARHLFRYLRERNENMPRATLHSGSTLPPIKGCFESLIDLGPSWAMHNSVDFVCDIVYDSESPDGGLNVWCRDLSKHMNAQLYSLSQRAGRELLDPQKLDADGLHLRVALDGPLDAMGVLEGRGAETLAQDSTREARTEHGATEDGCRALGARVETIGRI</sequence>
<dbReference type="Proteomes" id="UP001498421">
    <property type="component" value="Unassembled WGS sequence"/>
</dbReference>
<dbReference type="EMBL" id="JAZAVK010000125">
    <property type="protein sequence ID" value="KAK7421103.1"/>
    <property type="molecule type" value="Genomic_DNA"/>
</dbReference>
<evidence type="ECO:0000313" key="1">
    <source>
        <dbReference type="EMBL" id="KAK7421103.1"/>
    </source>
</evidence>
<protein>
    <recommendedName>
        <fullName evidence="3">F-box domain-containing protein</fullName>
    </recommendedName>
</protein>